<dbReference type="PRINTS" id="PR00449">
    <property type="entry name" value="RASTRNSFRMNG"/>
</dbReference>
<dbReference type="Pfam" id="PF00025">
    <property type="entry name" value="Arf"/>
    <property type="match status" value="1"/>
</dbReference>
<feature type="binding site" evidence="7">
    <location>
        <position position="73"/>
    </location>
    <ligand>
        <name>GTP</name>
        <dbReference type="ChEBI" id="CHEBI:37565"/>
    </ligand>
</feature>
<dbReference type="SMART" id="SM00178">
    <property type="entry name" value="SAR"/>
    <property type="match status" value="1"/>
</dbReference>
<dbReference type="InterPro" id="IPR045873">
    <property type="entry name" value="Arl2"/>
</dbReference>
<name>A0A830HGG2_9CHLO</name>
<dbReference type="InterPro" id="IPR027417">
    <property type="entry name" value="P-loop_NTPase"/>
</dbReference>
<keyword evidence="8" id="KW-0479">Metal-binding</keyword>
<evidence type="ECO:0000256" key="6">
    <source>
        <dbReference type="ARBA" id="ARBA00026198"/>
    </source>
</evidence>
<dbReference type="InterPro" id="IPR005225">
    <property type="entry name" value="Small_GTP-bd"/>
</dbReference>
<protein>
    <recommendedName>
        <fullName evidence="6">ADP-ribosylation factor-like protein 2</fullName>
    </recommendedName>
</protein>
<comment type="similarity">
    <text evidence="1">Belongs to the small GTPase superfamily. Arf family.</text>
</comment>
<dbReference type="NCBIfam" id="TIGR00231">
    <property type="entry name" value="small_GTP"/>
    <property type="match status" value="1"/>
</dbReference>
<dbReference type="CDD" id="cd04154">
    <property type="entry name" value="Arl2"/>
    <property type="match status" value="1"/>
</dbReference>
<sequence length="191" mass="20899">MGLLSIIRKVKRKEREMRLLMVGLDNAGKTTVVRRVNGEDITGLAPTVGFHIKTMAYNVGGVSYRLNVWDVGGQRSLRGYWRNYFEKTDALVWVVDSGDVMRMDECAAELSALLGEERLLGATLLVLANKQDLSGALSVDEVSKRLGLTGESVGKTRHWQVAACSAATGEGLLDAFHWVVSDVASRLYALA</sequence>
<keyword evidence="10" id="KW-1185">Reference proteome</keyword>
<feature type="binding site" evidence="8">
    <location>
        <position position="30"/>
    </location>
    <ligand>
        <name>Mg(2+)</name>
        <dbReference type="ChEBI" id="CHEBI:18420"/>
    </ligand>
</feature>
<dbReference type="PROSITE" id="PS51417">
    <property type="entry name" value="ARF"/>
    <property type="match status" value="1"/>
</dbReference>
<dbReference type="FunFam" id="3.40.50.300:FF:000393">
    <property type="entry name" value="ADP-ribosylation factor-like 2, arl2"/>
    <property type="match status" value="1"/>
</dbReference>
<dbReference type="GO" id="GO:0046872">
    <property type="term" value="F:metal ion binding"/>
    <property type="evidence" value="ECO:0007669"/>
    <property type="project" value="UniProtKB-KW"/>
</dbReference>
<dbReference type="EMBL" id="BNJQ01000007">
    <property type="protein sequence ID" value="GHP04197.1"/>
    <property type="molecule type" value="Genomic_DNA"/>
</dbReference>
<feature type="binding site" evidence="8">
    <location>
        <position position="47"/>
    </location>
    <ligand>
        <name>Mg(2+)</name>
        <dbReference type="ChEBI" id="CHEBI:18420"/>
    </ligand>
</feature>
<evidence type="ECO:0000256" key="8">
    <source>
        <dbReference type="PIRSR" id="PIRSR606689-2"/>
    </source>
</evidence>
<keyword evidence="4 7" id="KW-0342">GTP-binding</keyword>
<feature type="binding site" evidence="7">
    <location>
        <begin position="23"/>
        <end position="30"/>
    </location>
    <ligand>
        <name>GTP</name>
        <dbReference type="ChEBI" id="CHEBI:37565"/>
    </ligand>
</feature>
<dbReference type="Proteomes" id="UP000660262">
    <property type="component" value="Unassembled WGS sequence"/>
</dbReference>
<keyword evidence="3 7" id="KW-0547">Nucleotide-binding</keyword>
<reference evidence="9" key="1">
    <citation type="submission" date="2020-10" db="EMBL/GenBank/DDBJ databases">
        <title>Unveiling of a novel bifunctional photoreceptor, Dualchrome1, isolated from a cosmopolitan green alga.</title>
        <authorList>
            <person name="Suzuki S."/>
            <person name="Kawachi M."/>
        </authorList>
    </citation>
    <scope>NUCLEOTIDE SEQUENCE</scope>
    <source>
        <strain evidence="9">NIES 2893</strain>
    </source>
</reference>
<keyword evidence="2" id="KW-0519">Myristate</keyword>
<evidence type="ECO:0000256" key="5">
    <source>
        <dbReference type="ARBA" id="ARBA00023288"/>
    </source>
</evidence>
<dbReference type="SUPFAM" id="SSF52540">
    <property type="entry name" value="P-loop containing nucleoside triphosphate hydrolases"/>
    <property type="match status" value="1"/>
</dbReference>
<feature type="binding site" evidence="7">
    <location>
        <begin position="129"/>
        <end position="132"/>
    </location>
    <ligand>
        <name>GTP</name>
        <dbReference type="ChEBI" id="CHEBI:37565"/>
    </ligand>
</feature>
<gene>
    <name evidence="9" type="ORF">PPROV_000295100</name>
</gene>
<keyword evidence="8" id="KW-0460">Magnesium</keyword>
<dbReference type="GO" id="GO:0003924">
    <property type="term" value="F:GTPase activity"/>
    <property type="evidence" value="ECO:0007669"/>
    <property type="project" value="InterPro"/>
</dbReference>
<dbReference type="AlphaFoldDB" id="A0A830HGG2"/>
<evidence type="ECO:0000313" key="10">
    <source>
        <dbReference type="Proteomes" id="UP000660262"/>
    </source>
</evidence>
<dbReference type="Gene3D" id="3.40.50.300">
    <property type="entry name" value="P-loop containing nucleotide triphosphate hydrolases"/>
    <property type="match status" value="1"/>
</dbReference>
<evidence type="ECO:0000256" key="3">
    <source>
        <dbReference type="ARBA" id="ARBA00022741"/>
    </source>
</evidence>
<comment type="caution">
    <text evidence="9">The sequence shown here is derived from an EMBL/GenBank/DDBJ whole genome shotgun (WGS) entry which is preliminary data.</text>
</comment>
<dbReference type="InterPro" id="IPR006689">
    <property type="entry name" value="Small_GTPase_ARF/SAR"/>
</dbReference>
<dbReference type="OrthoDB" id="2011769at2759"/>
<dbReference type="GO" id="GO:0005525">
    <property type="term" value="F:GTP binding"/>
    <property type="evidence" value="ECO:0007669"/>
    <property type="project" value="UniProtKB-KW"/>
</dbReference>
<evidence type="ECO:0000313" key="9">
    <source>
        <dbReference type="EMBL" id="GHP04197.1"/>
    </source>
</evidence>
<proteinExistence type="inferred from homology"/>
<dbReference type="SMART" id="SM00177">
    <property type="entry name" value="ARF"/>
    <property type="match status" value="1"/>
</dbReference>
<evidence type="ECO:0000256" key="2">
    <source>
        <dbReference type="ARBA" id="ARBA00022707"/>
    </source>
</evidence>
<organism evidence="9 10">
    <name type="scientific">Pycnococcus provasolii</name>
    <dbReference type="NCBI Taxonomy" id="41880"/>
    <lineage>
        <taxon>Eukaryota</taxon>
        <taxon>Viridiplantae</taxon>
        <taxon>Chlorophyta</taxon>
        <taxon>Pseudoscourfieldiophyceae</taxon>
        <taxon>Pseudoscourfieldiales</taxon>
        <taxon>Pycnococcaceae</taxon>
        <taxon>Pycnococcus</taxon>
    </lineage>
</organism>
<keyword evidence="5" id="KW-0449">Lipoprotein</keyword>
<evidence type="ECO:0000256" key="1">
    <source>
        <dbReference type="ARBA" id="ARBA00010290"/>
    </source>
</evidence>
<dbReference type="InterPro" id="IPR044612">
    <property type="entry name" value="ARL2/3"/>
</dbReference>
<evidence type="ECO:0000256" key="4">
    <source>
        <dbReference type="ARBA" id="ARBA00023134"/>
    </source>
</evidence>
<dbReference type="PANTHER" id="PTHR45697">
    <property type="entry name" value="ADP-RIBOSYLATION FACTOR-LIKE PROTEIN 2-RELATED"/>
    <property type="match status" value="1"/>
</dbReference>
<evidence type="ECO:0000256" key="7">
    <source>
        <dbReference type="PIRSR" id="PIRSR606689-1"/>
    </source>
</evidence>
<accession>A0A830HGG2</accession>